<dbReference type="PANTHER" id="PTHR36113">
    <property type="entry name" value="LYASE, PUTATIVE-RELATED-RELATED"/>
    <property type="match status" value="1"/>
</dbReference>
<organism evidence="3 4">
    <name type="scientific">Paramesorhizobium deserti</name>
    <dbReference type="NCBI Taxonomy" id="1494590"/>
    <lineage>
        <taxon>Bacteria</taxon>
        <taxon>Pseudomonadati</taxon>
        <taxon>Pseudomonadota</taxon>
        <taxon>Alphaproteobacteria</taxon>
        <taxon>Hyphomicrobiales</taxon>
        <taxon>Phyllobacteriaceae</taxon>
        <taxon>Paramesorhizobium</taxon>
    </lineage>
</organism>
<dbReference type="Gene3D" id="3.10.180.10">
    <property type="entry name" value="2,3-Dihydroxybiphenyl 1,2-Dioxygenase, domain 1"/>
    <property type="match status" value="1"/>
</dbReference>
<dbReference type="PANTHER" id="PTHR36113:SF6">
    <property type="entry name" value="FOSFOMYCIN RESISTANCE PROTEIN FOSX"/>
    <property type="match status" value="1"/>
</dbReference>
<dbReference type="AlphaFoldDB" id="A0A135I091"/>
<evidence type="ECO:0000313" key="3">
    <source>
        <dbReference type="EMBL" id="KXF78849.1"/>
    </source>
</evidence>
<sequence length="138" mass="15855">MIEGLSHMTFIVRDIDRMSEILKAVLGAREIYSSGEERFSIAREKFFLIGDIWIAIMEGEPLPSRSYNHIAFKIAEADFDSYVEKIKALGLDMRPPRSRVEGEGRSIYFYDEDNHMFELHTGTLAERLARYTTGQAAE</sequence>
<dbReference type="EMBL" id="LNTU01000001">
    <property type="protein sequence ID" value="KXF78849.1"/>
    <property type="molecule type" value="Genomic_DNA"/>
</dbReference>
<dbReference type="GO" id="GO:0046872">
    <property type="term" value="F:metal ion binding"/>
    <property type="evidence" value="ECO:0007669"/>
    <property type="project" value="UniProtKB-KW"/>
</dbReference>
<comment type="caution">
    <text evidence="3">The sequence shown here is derived from an EMBL/GenBank/DDBJ whole genome shotgun (WGS) entry which is preliminary data.</text>
</comment>
<protein>
    <submittedName>
        <fullName evidence="3">Fosmidomycin resistance protein</fullName>
    </submittedName>
</protein>
<evidence type="ECO:0000256" key="1">
    <source>
        <dbReference type="ARBA" id="ARBA00022723"/>
    </source>
</evidence>
<proteinExistence type="predicted"/>
<dbReference type="CDD" id="cd08364">
    <property type="entry name" value="FosX"/>
    <property type="match status" value="1"/>
</dbReference>
<dbReference type="Proteomes" id="UP000070107">
    <property type="component" value="Unassembled WGS sequence"/>
</dbReference>
<dbReference type="NCBIfam" id="NF000222">
    <property type="entry name" value="FosX"/>
    <property type="match status" value="1"/>
</dbReference>
<dbReference type="Pfam" id="PF00903">
    <property type="entry name" value="Glyoxalase"/>
    <property type="match status" value="1"/>
</dbReference>
<gene>
    <name evidence="3" type="ORF">ATN84_03545</name>
</gene>
<reference evidence="3 4" key="1">
    <citation type="submission" date="2015-11" db="EMBL/GenBank/DDBJ databases">
        <title>Draft genome sequence of Paramesorhizobium deserti A-3-E, a strain highly resistant to diverse beta-lactam antibiotics.</title>
        <authorList>
            <person name="Lv R."/>
            <person name="Yang X."/>
            <person name="Fang N."/>
            <person name="Guo J."/>
            <person name="Luo X."/>
            <person name="Peng F."/>
            <person name="Yang R."/>
            <person name="Cui Y."/>
            <person name="Fang C."/>
            <person name="Song Y."/>
        </authorList>
    </citation>
    <scope>NUCLEOTIDE SEQUENCE [LARGE SCALE GENOMIC DNA]</scope>
    <source>
        <strain evidence="3 4">A-3-E</strain>
    </source>
</reference>
<feature type="domain" description="VOC" evidence="2">
    <location>
        <begin position="4"/>
        <end position="122"/>
    </location>
</feature>
<dbReference type="InterPro" id="IPR051332">
    <property type="entry name" value="Fosfomycin_Res_Enzymes"/>
</dbReference>
<evidence type="ECO:0000313" key="4">
    <source>
        <dbReference type="Proteomes" id="UP000070107"/>
    </source>
</evidence>
<dbReference type="InterPro" id="IPR037434">
    <property type="entry name" value="FosX"/>
</dbReference>
<dbReference type="RefSeq" id="WP_068880119.1">
    <property type="nucleotide sequence ID" value="NZ_LNTU01000001.1"/>
</dbReference>
<accession>A0A135I091</accession>
<dbReference type="InterPro" id="IPR037523">
    <property type="entry name" value="VOC_core"/>
</dbReference>
<dbReference type="PROSITE" id="PS51819">
    <property type="entry name" value="VOC"/>
    <property type="match status" value="1"/>
</dbReference>
<dbReference type="InterPro" id="IPR029068">
    <property type="entry name" value="Glyas_Bleomycin-R_OHBP_Dase"/>
</dbReference>
<dbReference type="STRING" id="1494590.ATN84_03545"/>
<name>A0A135I091_9HYPH</name>
<keyword evidence="1" id="KW-0479">Metal-binding</keyword>
<dbReference type="SUPFAM" id="SSF54593">
    <property type="entry name" value="Glyoxalase/Bleomycin resistance protein/Dihydroxybiphenyl dioxygenase"/>
    <property type="match status" value="1"/>
</dbReference>
<dbReference type="OrthoDB" id="9792626at2"/>
<keyword evidence="4" id="KW-1185">Reference proteome</keyword>
<dbReference type="InterPro" id="IPR004360">
    <property type="entry name" value="Glyas_Fos-R_dOase_dom"/>
</dbReference>
<evidence type="ECO:0000259" key="2">
    <source>
        <dbReference type="PROSITE" id="PS51819"/>
    </source>
</evidence>